<dbReference type="PANTHER" id="PTHR43133">
    <property type="entry name" value="RNA POLYMERASE ECF-TYPE SIGMA FACTO"/>
    <property type="match status" value="1"/>
</dbReference>
<keyword evidence="10" id="KW-1185">Reference proteome</keyword>
<dbReference type="InterPro" id="IPR013249">
    <property type="entry name" value="RNA_pol_sigma70_r4_t2"/>
</dbReference>
<dbReference type="GO" id="GO:0003677">
    <property type="term" value="F:DNA binding"/>
    <property type="evidence" value="ECO:0007669"/>
    <property type="project" value="UniProtKB-KW"/>
</dbReference>
<comment type="caution">
    <text evidence="9">The sequence shown here is derived from an EMBL/GenBank/DDBJ whole genome shotgun (WGS) entry which is preliminary data.</text>
</comment>
<dbReference type="InterPro" id="IPR007627">
    <property type="entry name" value="RNA_pol_sigma70_r2"/>
</dbReference>
<dbReference type="InterPro" id="IPR014284">
    <property type="entry name" value="RNA_pol_sigma-70_dom"/>
</dbReference>
<name>A0A0C2SC97_9BACL</name>
<dbReference type="RefSeq" id="WP_041121678.1">
    <property type="nucleotide sequence ID" value="NZ_JXRQ01000015.1"/>
</dbReference>
<dbReference type="CDD" id="cd06171">
    <property type="entry name" value="Sigma70_r4"/>
    <property type="match status" value="1"/>
</dbReference>
<feature type="domain" description="RNA polymerase sigma factor 70 region 4 type 2" evidence="8">
    <location>
        <begin position="100"/>
        <end position="152"/>
    </location>
</feature>
<evidence type="ECO:0000256" key="5">
    <source>
        <dbReference type="ARBA" id="ARBA00023163"/>
    </source>
</evidence>
<dbReference type="Pfam" id="PF04542">
    <property type="entry name" value="Sigma70_r2"/>
    <property type="match status" value="1"/>
</dbReference>
<evidence type="ECO:0000256" key="3">
    <source>
        <dbReference type="ARBA" id="ARBA00023082"/>
    </source>
</evidence>
<evidence type="ECO:0000256" key="6">
    <source>
        <dbReference type="RuleBase" id="RU000716"/>
    </source>
</evidence>
<dbReference type="GO" id="GO:0006950">
    <property type="term" value="P:response to stress"/>
    <property type="evidence" value="ECO:0007669"/>
    <property type="project" value="UniProtKB-ARBA"/>
</dbReference>
<dbReference type="InterPro" id="IPR000838">
    <property type="entry name" value="RNA_pol_sigma70_ECF_CS"/>
</dbReference>
<dbReference type="PANTHER" id="PTHR43133:SF52">
    <property type="entry name" value="ECF RNA POLYMERASE SIGMA FACTOR SIGL"/>
    <property type="match status" value="1"/>
</dbReference>
<keyword evidence="2 6" id="KW-0805">Transcription regulation</keyword>
<keyword evidence="4 6" id="KW-0238">DNA-binding</keyword>
<reference evidence="9 10" key="1">
    <citation type="submission" date="2015-01" db="EMBL/GenBank/DDBJ databases">
        <title>Genome sequence of Jeotgalibacillus alimentarius.</title>
        <authorList>
            <person name="Goh K.M."/>
            <person name="Chan K.-G."/>
            <person name="Yaakop A.S."/>
            <person name="Ee R."/>
            <person name="Gan H.M."/>
            <person name="Chan C.S."/>
        </authorList>
    </citation>
    <scope>NUCLEOTIDE SEQUENCE [LARGE SCALE GENOMIC DNA]</scope>
    <source>
        <strain evidence="9 10">YKJ-13</strain>
    </source>
</reference>
<organism evidence="9 10">
    <name type="scientific">Jeotgalibacillus alimentarius</name>
    <dbReference type="NCBI Taxonomy" id="135826"/>
    <lineage>
        <taxon>Bacteria</taxon>
        <taxon>Bacillati</taxon>
        <taxon>Bacillota</taxon>
        <taxon>Bacilli</taxon>
        <taxon>Bacillales</taxon>
        <taxon>Caryophanaceae</taxon>
        <taxon>Jeotgalibacillus</taxon>
    </lineage>
</organism>
<dbReference type="GO" id="GO:0006352">
    <property type="term" value="P:DNA-templated transcription initiation"/>
    <property type="evidence" value="ECO:0007669"/>
    <property type="project" value="InterPro"/>
</dbReference>
<dbReference type="Proteomes" id="UP000031950">
    <property type="component" value="Unassembled WGS sequence"/>
</dbReference>
<dbReference type="SUPFAM" id="SSF88946">
    <property type="entry name" value="Sigma2 domain of RNA polymerase sigma factors"/>
    <property type="match status" value="1"/>
</dbReference>
<keyword evidence="5 6" id="KW-0804">Transcription</keyword>
<evidence type="ECO:0000259" key="8">
    <source>
        <dbReference type="Pfam" id="PF08281"/>
    </source>
</evidence>
<evidence type="ECO:0000256" key="4">
    <source>
        <dbReference type="ARBA" id="ARBA00023125"/>
    </source>
</evidence>
<dbReference type="InterPro" id="IPR039425">
    <property type="entry name" value="RNA_pol_sigma-70-like"/>
</dbReference>
<dbReference type="AlphaFoldDB" id="A0A0C2SC97"/>
<dbReference type="PROSITE" id="PS01063">
    <property type="entry name" value="SIGMA70_ECF"/>
    <property type="match status" value="1"/>
</dbReference>
<dbReference type="Gene3D" id="1.10.10.10">
    <property type="entry name" value="Winged helix-like DNA-binding domain superfamily/Winged helix DNA-binding domain"/>
    <property type="match status" value="1"/>
</dbReference>
<dbReference type="SUPFAM" id="SSF88659">
    <property type="entry name" value="Sigma3 and sigma4 domains of RNA polymerase sigma factors"/>
    <property type="match status" value="1"/>
</dbReference>
<dbReference type="PATRIC" id="fig|135826.4.peg.1081"/>
<evidence type="ECO:0000313" key="9">
    <source>
        <dbReference type="EMBL" id="KIL51574.1"/>
    </source>
</evidence>
<evidence type="ECO:0000259" key="7">
    <source>
        <dbReference type="Pfam" id="PF04542"/>
    </source>
</evidence>
<protein>
    <recommendedName>
        <fullName evidence="6">RNA polymerase sigma factor</fullName>
    </recommendedName>
</protein>
<evidence type="ECO:0000313" key="10">
    <source>
        <dbReference type="Proteomes" id="UP000031950"/>
    </source>
</evidence>
<dbReference type="GO" id="GO:0016987">
    <property type="term" value="F:sigma factor activity"/>
    <property type="evidence" value="ECO:0007669"/>
    <property type="project" value="UniProtKB-KW"/>
</dbReference>
<evidence type="ECO:0000256" key="1">
    <source>
        <dbReference type="ARBA" id="ARBA00010641"/>
    </source>
</evidence>
<dbReference type="NCBIfam" id="TIGR02937">
    <property type="entry name" value="sigma70-ECF"/>
    <property type="match status" value="1"/>
</dbReference>
<keyword evidence="3 6" id="KW-0731">Sigma factor</keyword>
<comment type="similarity">
    <text evidence="1 6">Belongs to the sigma-70 factor family. ECF subfamily.</text>
</comment>
<dbReference type="EMBL" id="JXRQ01000015">
    <property type="protein sequence ID" value="KIL51574.1"/>
    <property type="molecule type" value="Genomic_DNA"/>
</dbReference>
<dbReference type="InterPro" id="IPR013325">
    <property type="entry name" value="RNA_pol_sigma_r2"/>
</dbReference>
<sequence>MDEFHQLYQKYKTPIYRYLFYMTHDTYIAEELTQETFLQAFTSVHRFKGKSKVSTWLYQIAKHTYYNYLKKNPITEADEGHILTDQRTPEQFYEQKEERVLLLQALKKLSAQQQELIILRFYNELSFRDIGDIYKQSDTWARVNVFRAKGKLTQMMERRDEE</sequence>
<feature type="domain" description="RNA polymerase sigma-70 region 2" evidence="7">
    <location>
        <begin position="7"/>
        <end position="72"/>
    </location>
</feature>
<gene>
    <name evidence="9" type="ORF">KP77_10860</name>
</gene>
<dbReference type="Gene3D" id="1.10.1740.10">
    <property type="match status" value="1"/>
</dbReference>
<dbReference type="InterPro" id="IPR036388">
    <property type="entry name" value="WH-like_DNA-bd_sf"/>
</dbReference>
<dbReference type="Pfam" id="PF08281">
    <property type="entry name" value="Sigma70_r4_2"/>
    <property type="match status" value="1"/>
</dbReference>
<dbReference type="STRING" id="135826.KP77_10860"/>
<evidence type="ECO:0000256" key="2">
    <source>
        <dbReference type="ARBA" id="ARBA00023015"/>
    </source>
</evidence>
<accession>A0A0C2SC97</accession>
<proteinExistence type="inferred from homology"/>
<dbReference type="OrthoDB" id="9795666at2"/>
<dbReference type="InterPro" id="IPR013324">
    <property type="entry name" value="RNA_pol_sigma_r3/r4-like"/>
</dbReference>